<feature type="transmembrane region" description="Helical" evidence="1">
    <location>
        <begin position="162"/>
        <end position="185"/>
    </location>
</feature>
<reference evidence="3" key="1">
    <citation type="submission" date="2022-03" db="EMBL/GenBank/DDBJ databases">
        <title>Streptomyces 7R015 and 7R016 isolated from Barleria lupulina in Thailand.</title>
        <authorList>
            <person name="Kanchanasin P."/>
            <person name="Phongsopitanun W."/>
            <person name="Tanasupawat S."/>
        </authorList>
    </citation>
    <scope>NUCLEOTIDE SEQUENCE</scope>
    <source>
        <strain evidence="3">7R016</strain>
    </source>
</reference>
<proteinExistence type="predicted"/>
<accession>A0ABS9X9Y8</accession>
<evidence type="ECO:0000313" key="3">
    <source>
        <dbReference type="EMBL" id="MCI3238878.1"/>
    </source>
</evidence>
<evidence type="ECO:0000259" key="2">
    <source>
        <dbReference type="Pfam" id="PF14342"/>
    </source>
</evidence>
<gene>
    <name evidence="3" type="ORF">MQN93_03975</name>
</gene>
<keyword evidence="1" id="KW-0472">Membrane</keyword>
<dbReference type="Pfam" id="PF14342">
    <property type="entry name" value="DUF4396"/>
    <property type="match status" value="1"/>
</dbReference>
<feature type="transmembrane region" description="Helical" evidence="1">
    <location>
        <begin position="205"/>
        <end position="226"/>
    </location>
</feature>
<evidence type="ECO:0000313" key="4">
    <source>
        <dbReference type="Proteomes" id="UP001165270"/>
    </source>
</evidence>
<dbReference type="InterPro" id="IPR025509">
    <property type="entry name" value="DUF4396"/>
</dbReference>
<feature type="transmembrane region" description="Helical" evidence="1">
    <location>
        <begin position="13"/>
        <end position="31"/>
    </location>
</feature>
<keyword evidence="1" id="KW-0812">Transmembrane</keyword>
<keyword evidence="4" id="KW-1185">Reference proteome</keyword>
<name>A0ABS9X9Y8_9ACTN</name>
<organism evidence="3 4">
    <name type="scientific">Streptomyces spinosisporus</name>
    <dbReference type="NCBI Taxonomy" id="2927582"/>
    <lineage>
        <taxon>Bacteria</taxon>
        <taxon>Bacillati</taxon>
        <taxon>Actinomycetota</taxon>
        <taxon>Actinomycetes</taxon>
        <taxon>Kitasatosporales</taxon>
        <taxon>Streptomycetaceae</taxon>
        <taxon>Streptomyces</taxon>
    </lineage>
</organism>
<feature type="transmembrane region" description="Helical" evidence="1">
    <location>
        <begin position="131"/>
        <end position="150"/>
    </location>
</feature>
<keyword evidence="1" id="KW-1133">Transmembrane helix</keyword>
<evidence type="ECO:0000256" key="1">
    <source>
        <dbReference type="SAM" id="Phobius"/>
    </source>
</evidence>
<comment type="caution">
    <text evidence="3">The sequence shown here is derived from an EMBL/GenBank/DDBJ whole genome shotgun (WGS) entry which is preliminary data.</text>
</comment>
<sequence>MEPHHQPPAWLEALGWVSLAAAGASALAITADMALRGYRQRMWIMHLVFPITALYWGPAALWFYVRHGRRTSRPAIEREGEPDPAKRPKWVTSAKAISHCGAGCVLGDLGGEWLVRATGMSIAGKPLYADFLLDFTFAWLLGIGFQYFTITPMRSIGPAQGLWAAVKADTFSIVAFQVGLFAGMWVYQEALFPPGLAKTTASYWLLMQLAMVVGFFTAWPANGWLVRVGWKERM</sequence>
<dbReference type="Proteomes" id="UP001165270">
    <property type="component" value="Unassembled WGS sequence"/>
</dbReference>
<protein>
    <submittedName>
        <fullName evidence="3">DUF4396 domain-containing protein</fullName>
    </submittedName>
</protein>
<dbReference type="RefSeq" id="WP_242708300.1">
    <property type="nucleotide sequence ID" value="NZ_JALDAX010000001.1"/>
</dbReference>
<feature type="domain" description="DUF4396" evidence="2">
    <location>
        <begin position="90"/>
        <end position="231"/>
    </location>
</feature>
<dbReference type="EMBL" id="JALDAX010000001">
    <property type="protein sequence ID" value="MCI3238878.1"/>
    <property type="molecule type" value="Genomic_DNA"/>
</dbReference>
<feature type="transmembrane region" description="Helical" evidence="1">
    <location>
        <begin position="43"/>
        <end position="65"/>
    </location>
</feature>